<dbReference type="Proteomes" id="UP001470230">
    <property type="component" value="Unassembled WGS sequence"/>
</dbReference>
<keyword evidence="2" id="KW-1185">Reference proteome</keyword>
<reference evidence="1 2" key="1">
    <citation type="submission" date="2024-04" db="EMBL/GenBank/DDBJ databases">
        <title>Tritrichomonas musculus Genome.</title>
        <authorList>
            <person name="Alves-Ferreira E."/>
            <person name="Grigg M."/>
            <person name="Lorenzi H."/>
            <person name="Galac M."/>
        </authorList>
    </citation>
    <scope>NUCLEOTIDE SEQUENCE [LARGE SCALE GENOMIC DNA]</scope>
    <source>
        <strain evidence="1 2">EAF2021</strain>
    </source>
</reference>
<proteinExistence type="predicted"/>
<evidence type="ECO:0000313" key="2">
    <source>
        <dbReference type="Proteomes" id="UP001470230"/>
    </source>
</evidence>
<accession>A0ABR2JSK1</accession>
<organism evidence="1 2">
    <name type="scientific">Tritrichomonas musculus</name>
    <dbReference type="NCBI Taxonomy" id="1915356"/>
    <lineage>
        <taxon>Eukaryota</taxon>
        <taxon>Metamonada</taxon>
        <taxon>Parabasalia</taxon>
        <taxon>Tritrichomonadida</taxon>
        <taxon>Tritrichomonadidae</taxon>
        <taxon>Tritrichomonas</taxon>
    </lineage>
</organism>
<name>A0ABR2JSK1_9EUKA</name>
<protein>
    <submittedName>
        <fullName evidence="1">Uncharacterized protein</fullName>
    </submittedName>
</protein>
<gene>
    <name evidence="1" type="ORF">M9Y10_044419</name>
</gene>
<comment type="caution">
    <text evidence="1">The sequence shown here is derived from an EMBL/GenBank/DDBJ whole genome shotgun (WGS) entry which is preliminary data.</text>
</comment>
<evidence type="ECO:0000313" key="1">
    <source>
        <dbReference type="EMBL" id="KAK8881783.1"/>
    </source>
</evidence>
<dbReference type="EMBL" id="JAPFFF010000009">
    <property type="protein sequence ID" value="KAK8881783.1"/>
    <property type="molecule type" value="Genomic_DNA"/>
</dbReference>
<sequence>MLNTLRNLLRTKTIEEFKTCVAVPLDQDRYFATLEDIEDNLKLSKEEVEDVPSNFVFNIDEVGHSEYADSYQKIVIVPKACQSKTVPYPLQKKSKHASCIVCISPVGIVCLSFFYCSKSNS</sequence>